<evidence type="ECO:0000256" key="1">
    <source>
        <dbReference type="ARBA" id="ARBA00001936"/>
    </source>
</evidence>
<keyword evidence="10" id="KW-1185">Reference proteome</keyword>
<evidence type="ECO:0000256" key="5">
    <source>
        <dbReference type="ARBA" id="ARBA00023027"/>
    </source>
</evidence>
<dbReference type="Pfam" id="PF03949">
    <property type="entry name" value="Malic_M"/>
    <property type="match status" value="1"/>
</dbReference>
<dbReference type="InterPro" id="IPR046346">
    <property type="entry name" value="Aminoacid_DH-like_N_sf"/>
</dbReference>
<dbReference type="Proteomes" id="UP001595528">
    <property type="component" value="Unassembled WGS sequence"/>
</dbReference>
<comment type="caution">
    <text evidence="9">The sequence shown here is derived from an EMBL/GenBank/DDBJ whole genome shotgun (WGS) entry which is preliminary data.</text>
</comment>
<dbReference type="InterPro" id="IPR037062">
    <property type="entry name" value="Malic_N_dom_sf"/>
</dbReference>
<gene>
    <name evidence="9" type="ORF">ACFOGJ_01390</name>
</gene>
<evidence type="ECO:0000313" key="9">
    <source>
        <dbReference type="EMBL" id="MFC3225864.1"/>
    </source>
</evidence>
<dbReference type="PANTHER" id="PTHR23406">
    <property type="entry name" value="MALIC ENZYME-RELATED"/>
    <property type="match status" value="1"/>
</dbReference>
<dbReference type="PRINTS" id="PR00072">
    <property type="entry name" value="MALOXRDTASE"/>
</dbReference>
<evidence type="ECO:0000313" key="10">
    <source>
        <dbReference type="Proteomes" id="UP001595528"/>
    </source>
</evidence>
<dbReference type="Gene3D" id="3.40.50.720">
    <property type="entry name" value="NAD(P)-binding Rossmann-like Domain"/>
    <property type="match status" value="1"/>
</dbReference>
<dbReference type="SUPFAM" id="SSF53223">
    <property type="entry name" value="Aminoacid dehydrogenase-like, N-terminal domain"/>
    <property type="match status" value="1"/>
</dbReference>
<keyword evidence="4 9" id="KW-0560">Oxidoreductase</keyword>
<name>A0ABV7KUA5_9PROT</name>
<dbReference type="GO" id="GO:0016491">
    <property type="term" value="F:oxidoreductase activity"/>
    <property type="evidence" value="ECO:0007669"/>
    <property type="project" value="UniProtKB-KW"/>
</dbReference>
<dbReference type="Pfam" id="PF00390">
    <property type="entry name" value="malic"/>
    <property type="match status" value="1"/>
</dbReference>
<dbReference type="EC" id="1.1.1.38" evidence="9"/>
<evidence type="ECO:0000256" key="2">
    <source>
        <dbReference type="ARBA" id="ARBA00008785"/>
    </source>
</evidence>
<comment type="cofactor">
    <cofactor evidence="1">
        <name>Mn(2+)</name>
        <dbReference type="ChEBI" id="CHEBI:29035"/>
    </cofactor>
</comment>
<evidence type="ECO:0000256" key="3">
    <source>
        <dbReference type="ARBA" id="ARBA00022723"/>
    </source>
</evidence>
<protein>
    <submittedName>
        <fullName evidence="9">NAD-dependent malic enzyme</fullName>
        <ecNumber evidence="9">1.1.1.38</ecNumber>
    </submittedName>
</protein>
<dbReference type="InterPro" id="IPR001891">
    <property type="entry name" value="Malic_OxRdtase"/>
</dbReference>
<organism evidence="9 10">
    <name type="scientific">Marinibaculum pumilum</name>
    <dbReference type="NCBI Taxonomy" id="1766165"/>
    <lineage>
        <taxon>Bacteria</taxon>
        <taxon>Pseudomonadati</taxon>
        <taxon>Pseudomonadota</taxon>
        <taxon>Alphaproteobacteria</taxon>
        <taxon>Rhodospirillales</taxon>
        <taxon>Rhodospirillaceae</taxon>
        <taxon>Marinibaculum</taxon>
    </lineage>
</organism>
<dbReference type="Gene3D" id="3.40.50.10380">
    <property type="entry name" value="Malic enzyme, N-terminal domain"/>
    <property type="match status" value="1"/>
</dbReference>
<dbReference type="PANTHER" id="PTHR23406:SF34">
    <property type="entry name" value="NAD-DEPENDENT MALIC ENZYME, MITOCHONDRIAL"/>
    <property type="match status" value="1"/>
</dbReference>
<dbReference type="PROSITE" id="PS00331">
    <property type="entry name" value="MALIC_ENZYMES"/>
    <property type="match status" value="1"/>
</dbReference>
<dbReference type="InterPro" id="IPR036291">
    <property type="entry name" value="NAD(P)-bd_dom_sf"/>
</dbReference>
<evidence type="ECO:0000256" key="6">
    <source>
        <dbReference type="RuleBase" id="RU003427"/>
    </source>
</evidence>
<comment type="similarity">
    <text evidence="2 6">Belongs to the malic enzymes family.</text>
</comment>
<dbReference type="SUPFAM" id="SSF51735">
    <property type="entry name" value="NAD(P)-binding Rossmann-fold domains"/>
    <property type="match status" value="1"/>
</dbReference>
<dbReference type="PIRSF" id="PIRSF000106">
    <property type="entry name" value="ME"/>
    <property type="match status" value="1"/>
</dbReference>
<evidence type="ECO:0000259" key="8">
    <source>
        <dbReference type="SMART" id="SM01274"/>
    </source>
</evidence>
<dbReference type="SMART" id="SM01274">
    <property type="entry name" value="malic"/>
    <property type="match status" value="1"/>
</dbReference>
<reference evidence="10" key="1">
    <citation type="journal article" date="2019" name="Int. J. Syst. Evol. Microbiol.">
        <title>The Global Catalogue of Microorganisms (GCM) 10K type strain sequencing project: providing services to taxonomists for standard genome sequencing and annotation.</title>
        <authorList>
            <consortium name="The Broad Institute Genomics Platform"/>
            <consortium name="The Broad Institute Genome Sequencing Center for Infectious Disease"/>
            <person name="Wu L."/>
            <person name="Ma J."/>
        </authorList>
    </citation>
    <scope>NUCLEOTIDE SEQUENCE [LARGE SCALE GENOMIC DNA]</scope>
    <source>
        <strain evidence="10">KCTC 42964</strain>
    </source>
</reference>
<dbReference type="RefSeq" id="WP_379897604.1">
    <property type="nucleotide sequence ID" value="NZ_JBHRTR010000005.1"/>
</dbReference>
<keyword evidence="5" id="KW-0520">NAD</keyword>
<evidence type="ECO:0000259" key="7">
    <source>
        <dbReference type="SMART" id="SM00919"/>
    </source>
</evidence>
<feature type="domain" description="Malic enzyme NAD-binding" evidence="7">
    <location>
        <begin position="276"/>
        <end position="537"/>
    </location>
</feature>
<dbReference type="InterPro" id="IPR012302">
    <property type="entry name" value="Malic_NAD-bd"/>
</dbReference>
<proteinExistence type="inferred from homology"/>
<dbReference type="SMART" id="SM00919">
    <property type="entry name" value="Malic_M"/>
    <property type="match status" value="1"/>
</dbReference>
<keyword evidence="3 6" id="KW-0479">Metal-binding</keyword>
<dbReference type="NCBIfam" id="NF010052">
    <property type="entry name" value="PRK13529.1"/>
    <property type="match status" value="1"/>
</dbReference>
<evidence type="ECO:0000256" key="4">
    <source>
        <dbReference type="ARBA" id="ARBA00023002"/>
    </source>
</evidence>
<feature type="domain" description="Malic enzyme N-terminal" evidence="8">
    <location>
        <begin position="86"/>
        <end position="266"/>
    </location>
</feature>
<accession>A0ABV7KUA5</accession>
<sequence length="569" mass="62196">MPEATATHGHSENEPIRTDLRGAPLLETALLNKSTAFDEEERDLLGLRGLLPPHVSTLGDQVRRTYEAYSRKDNDLERHIYLRALQDRNETLFYRLVIDHLPEMMPILYTPTVGEACQTFSEIYRRPRGLFISYPDRDRIEQMLDNVPLPDVQVIVATDGERILGLGDQGAGGMGIPIGKLSLYTACGGIDPATTLPILLDVGTNNQERLDDPLYIGWKHERITGQDYDDFVDRVIQALKRRWPDVLFQFEDFAQTHAGPLLNRYRDQLCTFNDDIQGTACVAVGTLFAAANVVGRRLSDMRFGFLGAGAAGCGIASQIVQALIEEGLPPDEARRRMFMVDRYGLLHDAMPNLLDFQKPLAQPADHVSSLGMDPGQAIGLDMVAEKAAPDVLLGVSGQPGLFTETIIRTLAAKHERPIVFPLSNPTSRVEATPAQVLQWSDGRAVVATGSPFAPISQGGKSYPIAQCNNSYIFPGMGLGILAVGARRVSDAMFMAASRALGEQAPALKDPTGAILPPLADARAVSVKIAEAVARQAVKEGLAPEIGDAEISERITARFWTPQYRPIRPA</sequence>
<dbReference type="EMBL" id="JBHRTR010000005">
    <property type="protein sequence ID" value="MFC3225864.1"/>
    <property type="molecule type" value="Genomic_DNA"/>
</dbReference>
<dbReference type="InterPro" id="IPR012301">
    <property type="entry name" value="Malic_N_dom"/>
</dbReference>
<dbReference type="InterPro" id="IPR015884">
    <property type="entry name" value="Malic_enzyme_CS"/>
</dbReference>